<reference evidence="3" key="2">
    <citation type="submission" date="2021-04" db="EMBL/GenBank/DDBJ databases">
        <authorList>
            <person name="Gilroy R."/>
        </authorList>
    </citation>
    <scope>NUCLEOTIDE SEQUENCE</scope>
    <source>
        <strain evidence="3">ChiBcec1-1630</strain>
    </source>
</reference>
<dbReference type="Pfam" id="PF05161">
    <property type="entry name" value="MOFRL"/>
    <property type="match status" value="1"/>
</dbReference>
<evidence type="ECO:0000259" key="1">
    <source>
        <dbReference type="Pfam" id="PF05161"/>
    </source>
</evidence>
<dbReference type="EMBL" id="DWVS01000044">
    <property type="protein sequence ID" value="HJC86785.1"/>
    <property type="molecule type" value="Genomic_DNA"/>
</dbReference>
<protein>
    <submittedName>
        <fullName evidence="3">Glycerate kinase</fullName>
    </submittedName>
</protein>
<evidence type="ECO:0000259" key="2">
    <source>
        <dbReference type="Pfam" id="PF13660"/>
    </source>
</evidence>
<dbReference type="GO" id="GO:0005737">
    <property type="term" value="C:cytoplasm"/>
    <property type="evidence" value="ECO:0007669"/>
    <property type="project" value="TreeGrafter"/>
</dbReference>
<comment type="caution">
    <text evidence="3">The sequence shown here is derived from an EMBL/GenBank/DDBJ whole genome shotgun (WGS) entry which is preliminary data.</text>
</comment>
<dbReference type="InterPro" id="IPR025286">
    <property type="entry name" value="MOFRL_assoc_dom"/>
</dbReference>
<gene>
    <name evidence="3" type="ORF">H9926_02070</name>
</gene>
<dbReference type="InterPro" id="IPR038614">
    <property type="entry name" value="GK_N_sf"/>
</dbReference>
<dbReference type="AlphaFoldDB" id="A0A9D2QHQ4"/>
<dbReference type="Gene3D" id="3.40.50.10180">
    <property type="entry name" value="Glycerate kinase, MOFRL-like N-terminal domain"/>
    <property type="match status" value="1"/>
</dbReference>
<dbReference type="PANTHER" id="PTHR12227">
    <property type="entry name" value="GLYCERATE KINASE"/>
    <property type="match status" value="1"/>
</dbReference>
<dbReference type="InterPro" id="IPR007835">
    <property type="entry name" value="MOFRL"/>
</dbReference>
<reference evidence="3" key="1">
    <citation type="journal article" date="2021" name="PeerJ">
        <title>Extensive microbial diversity within the chicken gut microbiome revealed by metagenomics and culture.</title>
        <authorList>
            <person name="Gilroy R."/>
            <person name="Ravi A."/>
            <person name="Getino M."/>
            <person name="Pursley I."/>
            <person name="Horton D.L."/>
            <person name="Alikhan N.F."/>
            <person name="Baker D."/>
            <person name="Gharbi K."/>
            <person name="Hall N."/>
            <person name="Watson M."/>
            <person name="Adriaenssens E.M."/>
            <person name="Foster-Nyarko E."/>
            <person name="Jarju S."/>
            <person name="Secka A."/>
            <person name="Antonio M."/>
            <person name="Oren A."/>
            <person name="Chaudhuri R.R."/>
            <person name="La Ragione R."/>
            <person name="Hildebrand F."/>
            <person name="Pallen M.J."/>
        </authorList>
    </citation>
    <scope>NUCLEOTIDE SEQUENCE</scope>
    <source>
        <strain evidence="3">ChiBcec1-1630</strain>
    </source>
</reference>
<organism evidence="3 4">
    <name type="scientific">Candidatus Eisenbergiella intestinigallinarum</name>
    <dbReference type="NCBI Taxonomy" id="2838549"/>
    <lineage>
        <taxon>Bacteria</taxon>
        <taxon>Bacillati</taxon>
        <taxon>Bacillota</taxon>
        <taxon>Clostridia</taxon>
        <taxon>Lachnospirales</taxon>
        <taxon>Lachnospiraceae</taxon>
        <taxon>Eisenbergiella</taxon>
    </lineage>
</organism>
<keyword evidence="3" id="KW-0418">Kinase</keyword>
<dbReference type="GO" id="GO:0008887">
    <property type="term" value="F:glycerate kinase activity"/>
    <property type="evidence" value="ECO:0007669"/>
    <property type="project" value="InterPro"/>
</dbReference>
<dbReference type="InterPro" id="IPR039760">
    <property type="entry name" value="MOFRL_protein"/>
</dbReference>
<dbReference type="Gene3D" id="3.40.1480.10">
    <property type="entry name" value="MOFRL domain"/>
    <property type="match status" value="1"/>
</dbReference>
<evidence type="ECO:0000313" key="4">
    <source>
        <dbReference type="Proteomes" id="UP000823922"/>
    </source>
</evidence>
<sequence>MKKEVQEQEHKDLRRHAEVIIQKTLADVLPDKAVQEALEKLNLRGRVFVLAVGKAAWVMAEAAGKWLGSRKEAQLEKGLVVTKYGHGKGKIPGTAIMESGHPVPDENSVKAGQEAVRFVQEAGEEDTVLFLLSGGGSALLELPEEGLALSDIQEVTGQLLRCGADITEINLIRKKLSAVKGGKLAGFLKTKKAYSIILSDVIGGSEDMIASGLTYPDGSSPQEVRRIVEKYGLELSEPVENVLARAGALENAGDKFRRENGRVENHVVGSVRELCRAAARHAGELGYHPYILTDSMQGEAKEEGKRLASLADSPEYERPFALIAGGETVVKVTGKGLGGRNQELALSAARFLEGKEDALLFSLGSDGTDGPTDAAGGMADGKTAERLRALGIQIEKVLRENDAYHALQAVDGLILTGATGTNVNDVAVLLRA</sequence>
<dbReference type="Proteomes" id="UP000823922">
    <property type="component" value="Unassembled WGS sequence"/>
</dbReference>
<name>A0A9D2QHQ4_9FIRM</name>
<dbReference type="SUPFAM" id="SSF82544">
    <property type="entry name" value="GckA/TtuD-like"/>
    <property type="match status" value="1"/>
</dbReference>
<dbReference type="InterPro" id="IPR037035">
    <property type="entry name" value="GK-like_C_sf"/>
</dbReference>
<proteinExistence type="predicted"/>
<feature type="domain" description="MOFRL-associated" evidence="2">
    <location>
        <begin position="17"/>
        <end position="243"/>
    </location>
</feature>
<keyword evidence="3" id="KW-0808">Transferase</keyword>
<dbReference type="Pfam" id="PF13660">
    <property type="entry name" value="DUF4147"/>
    <property type="match status" value="1"/>
</dbReference>
<feature type="domain" description="MOFRL" evidence="1">
    <location>
        <begin position="321"/>
        <end position="425"/>
    </location>
</feature>
<dbReference type="PANTHER" id="PTHR12227:SF0">
    <property type="entry name" value="GLYCERATE KINASE"/>
    <property type="match status" value="1"/>
</dbReference>
<accession>A0A9D2QHQ4</accession>
<evidence type="ECO:0000313" key="3">
    <source>
        <dbReference type="EMBL" id="HJC86785.1"/>
    </source>
</evidence>